<accession>A0A0V0GFI0</accession>
<protein>
    <submittedName>
        <fullName evidence="1">Putative ovule protein</fullName>
    </submittedName>
</protein>
<evidence type="ECO:0000313" key="1">
    <source>
        <dbReference type="EMBL" id="JAP06503.1"/>
    </source>
</evidence>
<reference evidence="1" key="1">
    <citation type="submission" date="2015-12" db="EMBL/GenBank/DDBJ databases">
        <title>Gene expression during late stages of embryo sac development: a critical building block for successful pollen-pistil interactions.</title>
        <authorList>
            <person name="Liu Y."/>
            <person name="Joly V."/>
            <person name="Sabar M."/>
            <person name="Matton D.P."/>
        </authorList>
    </citation>
    <scope>NUCLEOTIDE SEQUENCE</scope>
</reference>
<dbReference type="AlphaFoldDB" id="A0A0V0GFI0"/>
<organism evidence="1">
    <name type="scientific">Solanum chacoense</name>
    <name type="common">Chaco potato</name>
    <dbReference type="NCBI Taxonomy" id="4108"/>
    <lineage>
        <taxon>Eukaryota</taxon>
        <taxon>Viridiplantae</taxon>
        <taxon>Streptophyta</taxon>
        <taxon>Embryophyta</taxon>
        <taxon>Tracheophyta</taxon>
        <taxon>Spermatophyta</taxon>
        <taxon>Magnoliopsida</taxon>
        <taxon>eudicotyledons</taxon>
        <taxon>Gunneridae</taxon>
        <taxon>Pentapetalae</taxon>
        <taxon>asterids</taxon>
        <taxon>lamiids</taxon>
        <taxon>Solanales</taxon>
        <taxon>Solanaceae</taxon>
        <taxon>Solanoideae</taxon>
        <taxon>Solaneae</taxon>
        <taxon>Solanum</taxon>
    </lineage>
</organism>
<dbReference type="EMBL" id="GEDG01041086">
    <property type="protein sequence ID" value="JAP06503.1"/>
    <property type="molecule type" value="Transcribed_RNA"/>
</dbReference>
<name>A0A0V0GFI0_SOLCH</name>
<feature type="non-terminal residue" evidence="1">
    <location>
        <position position="1"/>
    </location>
</feature>
<proteinExistence type="predicted"/>
<sequence>KLEAKKLAYVKMSKDEEGTTEMLIKQRGMGQSWRLRQQNRQLFNACMRNQRTKEESILADKMRCKYREET</sequence>